<reference evidence="2" key="1">
    <citation type="journal article" date="2020" name="Stud. Mycol.">
        <title>101 Dothideomycetes genomes: a test case for predicting lifestyles and emergence of pathogens.</title>
        <authorList>
            <person name="Haridas S."/>
            <person name="Albert R."/>
            <person name="Binder M."/>
            <person name="Bloem J."/>
            <person name="Labutti K."/>
            <person name="Salamov A."/>
            <person name="Andreopoulos B."/>
            <person name="Baker S."/>
            <person name="Barry K."/>
            <person name="Bills G."/>
            <person name="Bluhm B."/>
            <person name="Cannon C."/>
            <person name="Castanera R."/>
            <person name="Culley D."/>
            <person name="Daum C."/>
            <person name="Ezra D."/>
            <person name="Gonzalez J."/>
            <person name="Henrissat B."/>
            <person name="Kuo A."/>
            <person name="Liang C."/>
            <person name="Lipzen A."/>
            <person name="Lutzoni F."/>
            <person name="Magnuson J."/>
            <person name="Mondo S."/>
            <person name="Nolan M."/>
            <person name="Ohm R."/>
            <person name="Pangilinan J."/>
            <person name="Park H.-J."/>
            <person name="Ramirez L."/>
            <person name="Alfaro M."/>
            <person name="Sun H."/>
            <person name="Tritt A."/>
            <person name="Yoshinaga Y."/>
            <person name="Zwiers L.-H."/>
            <person name="Turgeon B."/>
            <person name="Goodwin S."/>
            <person name="Spatafora J."/>
            <person name="Crous P."/>
            <person name="Grigoriev I."/>
        </authorList>
    </citation>
    <scope>NUCLEOTIDE SEQUENCE</scope>
    <source>
        <strain evidence="2">CBS 107.79</strain>
    </source>
</reference>
<sequence>MHFASLAVLGLAALSSAAAVPRSALGSWYVSIKQESAAIGWRRNQATAVYTSDSYPEGITSTCVYELLPGRDPLETQSCDGGFSYMYDGQTVSLQQVVQKPSPNTTVFGSALLKLTPNAIGRSWTGNTTVEVTAATA</sequence>
<evidence type="ECO:0000313" key="3">
    <source>
        <dbReference type="Proteomes" id="UP000800036"/>
    </source>
</evidence>
<keyword evidence="3" id="KW-1185">Reference proteome</keyword>
<feature type="signal peptide" evidence="1">
    <location>
        <begin position="1"/>
        <end position="19"/>
    </location>
</feature>
<evidence type="ECO:0008006" key="4">
    <source>
        <dbReference type="Google" id="ProtNLM"/>
    </source>
</evidence>
<dbReference type="OrthoDB" id="3798738at2759"/>
<proteinExistence type="predicted"/>
<accession>A0A6A5VKD3</accession>
<name>A0A6A5VKD3_9PLEO</name>
<organism evidence="2 3">
    <name type="scientific">Bimuria novae-zelandiae CBS 107.79</name>
    <dbReference type="NCBI Taxonomy" id="1447943"/>
    <lineage>
        <taxon>Eukaryota</taxon>
        <taxon>Fungi</taxon>
        <taxon>Dikarya</taxon>
        <taxon>Ascomycota</taxon>
        <taxon>Pezizomycotina</taxon>
        <taxon>Dothideomycetes</taxon>
        <taxon>Pleosporomycetidae</taxon>
        <taxon>Pleosporales</taxon>
        <taxon>Massarineae</taxon>
        <taxon>Didymosphaeriaceae</taxon>
        <taxon>Bimuria</taxon>
    </lineage>
</organism>
<dbReference type="Proteomes" id="UP000800036">
    <property type="component" value="Unassembled WGS sequence"/>
</dbReference>
<gene>
    <name evidence="2" type="ORF">BU23DRAFT_15124</name>
</gene>
<feature type="chain" id="PRO_5025641011" description="AA1-like domain-containing protein" evidence="1">
    <location>
        <begin position="20"/>
        <end position="137"/>
    </location>
</feature>
<dbReference type="AlphaFoldDB" id="A0A6A5VKD3"/>
<keyword evidence="1" id="KW-0732">Signal</keyword>
<dbReference type="EMBL" id="ML976665">
    <property type="protein sequence ID" value="KAF1976909.1"/>
    <property type="molecule type" value="Genomic_DNA"/>
</dbReference>
<evidence type="ECO:0000256" key="1">
    <source>
        <dbReference type="SAM" id="SignalP"/>
    </source>
</evidence>
<protein>
    <recommendedName>
        <fullName evidence="4">AA1-like domain-containing protein</fullName>
    </recommendedName>
</protein>
<evidence type="ECO:0000313" key="2">
    <source>
        <dbReference type="EMBL" id="KAF1976909.1"/>
    </source>
</evidence>